<gene>
    <name evidence="2" type="ORF">OCK74_15315</name>
</gene>
<reference evidence="2" key="2">
    <citation type="submission" date="2023-04" db="EMBL/GenBank/DDBJ databases">
        <title>Paracnuella aquatica gen. nov., sp. nov., a member of the family Chitinophagaceae isolated from a hot spring.</title>
        <authorList>
            <person name="Wang C."/>
        </authorList>
    </citation>
    <scope>NUCLEOTIDE SEQUENCE</scope>
    <source>
        <strain evidence="2">LB-8</strain>
    </source>
</reference>
<sequence>MSYSTSQLSTKYGFENPFKPDPLAIKALHYLNDGKRLLDVGCGEGADSVFFARQGFQVTSIDNNKDYLGRLRAYVKDNRLINISVRNGNVIRYHYSQNFYDVINCLLVGCCMRRSDFEYLLHCLKRTVKPAGIIIMSLRNYLDPEFTDYISTEAMIEPNTFRKKEDCCKIRYYIEKNRLREVFSDFEVLYYYEGLAPDKYEEVLQHGDSYIICRRIH</sequence>
<dbReference type="CDD" id="cd02440">
    <property type="entry name" value="AdoMet_MTases"/>
    <property type="match status" value="1"/>
</dbReference>
<dbReference type="InterPro" id="IPR041698">
    <property type="entry name" value="Methyltransf_25"/>
</dbReference>
<dbReference type="GO" id="GO:0008168">
    <property type="term" value="F:methyltransferase activity"/>
    <property type="evidence" value="ECO:0007669"/>
    <property type="project" value="UniProtKB-KW"/>
</dbReference>
<organism evidence="2 3">
    <name type="scientific">Paraflavisolibacter caeni</name>
    <dbReference type="NCBI Taxonomy" id="2982496"/>
    <lineage>
        <taxon>Bacteria</taxon>
        <taxon>Pseudomonadati</taxon>
        <taxon>Bacteroidota</taxon>
        <taxon>Chitinophagia</taxon>
        <taxon>Chitinophagales</taxon>
        <taxon>Chitinophagaceae</taxon>
        <taxon>Paraflavisolibacter</taxon>
    </lineage>
</organism>
<dbReference type="RefSeq" id="WP_279297926.1">
    <property type="nucleotide sequence ID" value="NZ_JAOTIF010000012.1"/>
</dbReference>
<feature type="domain" description="Methyltransferase" evidence="1">
    <location>
        <begin position="38"/>
        <end position="132"/>
    </location>
</feature>
<dbReference type="Pfam" id="PF13649">
    <property type="entry name" value="Methyltransf_25"/>
    <property type="match status" value="1"/>
</dbReference>
<protein>
    <submittedName>
        <fullName evidence="2">Methyltransferase domain-containing protein</fullName>
    </submittedName>
</protein>
<reference evidence="2" key="1">
    <citation type="submission" date="2022-09" db="EMBL/GenBank/DDBJ databases">
        <authorList>
            <person name="Yuan C."/>
            <person name="Ke Z."/>
        </authorList>
    </citation>
    <scope>NUCLEOTIDE SEQUENCE</scope>
    <source>
        <strain evidence="2">LB-8</strain>
    </source>
</reference>
<dbReference type="GO" id="GO:0032259">
    <property type="term" value="P:methylation"/>
    <property type="evidence" value="ECO:0007669"/>
    <property type="project" value="UniProtKB-KW"/>
</dbReference>
<dbReference type="EMBL" id="JAOTIF010000012">
    <property type="protein sequence ID" value="MCU7550486.1"/>
    <property type="molecule type" value="Genomic_DNA"/>
</dbReference>
<proteinExistence type="predicted"/>
<dbReference type="Gene3D" id="3.40.50.150">
    <property type="entry name" value="Vaccinia Virus protein VP39"/>
    <property type="match status" value="1"/>
</dbReference>
<accession>A0A9X2XXC3</accession>
<dbReference type="AlphaFoldDB" id="A0A9X2XXC3"/>
<comment type="caution">
    <text evidence="2">The sequence shown here is derived from an EMBL/GenBank/DDBJ whole genome shotgun (WGS) entry which is preliminary data.</text>
</comment>
<dbReference type="SUPFAM" id="SSF53335">
    <property type="entry name" value="S-adenosyl-L-methionine-dependent methyltransferases"/>
    <property type="match status" value="1"/>
</dbReference>
<keyword evidence="2" id="KW-0489">Methyltransferase</keyword>
<dbReference type="InterPro" id="IPR029063">
    <property type="entry name" value="SAM-dependent_MTases_sf"/>
</dbReference>
<evidence type="ECO:0000313" key="3">
    <source>
        <dbReference type="Proteomes" id="UP001155483"/>
    </source>
</evidence>
<evidence type="ECO:0000259" key="1">
    <source>
        <dbReference type="Pfam" id="PF13649"/>
    </source>
</evidence>
<name>A0A9X2XXC3_9BACT</name>
<dbReference type="Proteomes" id="UP001155483">
    <property type="component" value="Unassembled WGS sequence"/>
</dbReference>
<keyword evidence="2" id="KW-0808">Transferase</keyword>
<keyword evidence="3" id="KW-1185">Reference proteome</keyword>
<evidence type="ECO:0000313" key="2">
    <source>
        <dbReference type="EMBL" id="MCU7550486.1"/>
    </source>
</evidence>